<dbReference type="InterPro" id="IPR006439">
    <property type="entry name" value="HAD-SF_hydro_IA"/>
</dbReference>
<reference evidence="1 2" key="1">
    <citation type="submission" date="2020-08" db="EMBL/GenBank/DDBJ databases">
        <title>Sequencing the genomes of 1000 actinobacteria strains.</title>
        <authorList>
            <person name="Klenk H.-P."/>
        </authorList>
    </citation>
    <scope>NUCLEOTIDE SEQUENCE [LARGE SCALE GENOMIC DNA]</scope>
    <source>
        <strain evidence="1 2">DSM 45486</strain>
    </source>
</reference>
<dbReference type="EMBL" id="JACHMO010000001">
    <property type="protein sequence ID" value="MBB5804824.1"/>
    <property type="molecule type" value="Genomic_DNA"/>
</dbReference>
<dbReference type="PANTHER" id="PTHR46649">
    <property type="match status" value="1"/>
</dbReference>
<keyword evidence="2" id="KW-1185">Reference proteome</keyword>
<dbReference type="PANTHER" id="PTHR46649:SF4">
    <property type="entry name" value="HALOACID DEHALOGENASE-LIKE HYDROLASE (HAD) SUPERFAMILY PROTEIN"/>
    <property type="match status" value="1"/>
</dbReference>
<comment type="caution">
    <text evidence="1">The sequence shown here is derived from an EMBL/GenBank/DDBJ whole genome shotgun (WGS) entry which is preliminary data.</text>
</comment>
<dbReference type="PRINTS" id="PR00413">
    <property type="entry name" value="HADHALOGNASE"/>
</dbReference>
<dbReference type="GO" id="GO:0016787">
    <property type="term" value="F:hydrolase activity"/>
    <property type="evidence" value="ECO:0007669"/>
    <property type="project" value="UniProtKB-KW"/>
</dbReference>
<dbReference type="RefSeq" id="WP_246477871.1">
    <property type="nucleotide sequence ID" value="NZ_JACHMO010000001.1"/>
</dbReference>
<dbReference type="InterPro" id="IPR036412">
    <property type="entry name" value="HAD-like_sf"/>
</dbReference>
<keyword evidence="1" id="KW-0378">Hydrolase</keyword>
<proteinExistence type="predicted"/>
<protein>
    <submittedName>
        <fullName evidence="1">HAD superfamily hydrolase (TIGR01509 family)</fullName>
    </submittedName>
</protein>
<dbReference type="SUPFAM" id="SSF56784">
    <property type="entry name" value="HAD-like"/>
    <property type="match status" value="1"/>
</dbReference>
<organism evidence="1 2">
    <name type="scientific">Saccharothrix ecbatanensis</name>
    <dbReference type="NCBI Taxonomy" id="1105145"/>
    <lineage>
        <taxon>Bacteria</taxon>
        <taxon>Bacillati</taxon>
        <taxon>Actinomycetota</taxon>
        <taxon>Actinomycetes</taxon>
        <taxon>Pseudonocardiales</taxon>
        <taxon>Pseudonocardiaceae</taxon>
        <taxon>Saccharothrix</taxon>
    </lineage>
</organism>
<accession>A0A7W9M2B3</accession>
<evidence type="ECO:0000313" key="2">
    <source>
        <dbReference type="Proteomes" id="UP000552097"/>
    </source>
</evidence>
<evidence type="ECO:0000313" key="1">
    <source>
        <dbReference type="EMBL" id="MBB5804824.1"/>
    </source>
</evidence>
<name>A0A7W9M2B3_9PSEU</name>
<dbReference type="Proteomes" id="UP000552097">
    <property type="component" value="Unassembled WGS sequence"/>
</dbReference>
<dbReference type="Gene3D" id="3.40.50.1000">
    <property type="entry name" value="HAD superfamily/HAD-like"/>
    <property type="match status" value="1"/>
</dbReference>
<dbReference type="InterPro" id="IPR023214">
    <property type="entry name" value="HAD_sf"/>
</dbReference>
<gene>
    <name evidence="1" type="ORF">F4560_004592</name>
</gene>
<dbReference type="NCBIfam" id="TIGR01549">
    <property type="entry name" value="HAD-SF-IA-v1"/>
    <property type="match status" value="1"/>
</dbReference>
<dbReference type="Pfam" id="PF00702">
    <property type="entry name" value="Hydrolase"/>
    <property type="match status" value="1"/>
</dbReference>
<sequence length="212" mass="23224">MSDRLRAVIFDWRGTLVLAPTFRGWVAEALRRIGRDVGQTAEVIGRLDVRRLDAPGMDTDADLHRETCHAAFRAAGFDRELADSLYAVECDLAFNPFAVDAAPTLRKLHEHGVRIGVLSDIHFDIRPAFEGLPVDSFVLSFEHGLVKPDPAIFRLALDELGAAPEETLMVGDRSTRDGAGVEAGMPTLLVPPLRHVDDARLHLVTALLESNG</sequence>
<dbReference type="AlphaFoldDB" id="A0A7W9M2B3"/>